<dbReference type="Proteomes" id="UP000051643">
    <property type="component" value="Unassembled WGS sequence"/>
</dbReference>
<dbReference type="GO" id="GO:0005829">
    <property type="term" value="C:cytosol"/>
    <property type="evidence" value="ECO:0007669"/>
    <property type="project" value="TreeGrafter"/>
</dbReference>
<name>A0A0Q9ZDX3_9FLAO</name>
<dbReference type="InterPro" id="IPR039793">
    <property type="entry name" value="UROS/Hem4"/>
</dbReference>
<accession>A0A0Q9ZDX3</accession>
<dbReference type="GO" id="GO:0004852">
    <property type="term" value="F:uroporphyrinogen-III synthase activity"/>
    <property type="evidence" value="ECO:0007669"/>
    <property type="project" value="InterPro"/>
</dbReference>
<dbReference type="AlphaFoldDB" id="A0A0Q9ZDX3"/>
<dbReference type="Pfam" id="PF02602">
    <property type="entry name" value="HEM4"/>
    <property type="match status" value="1"/>
</dbReference>
<dbReference type="InterPro" id="IPR036108">
    <property type="entry name" value="4pyrrol_syn_uPrphyn_synt_sf"/>
</dbReference>
<dbReference type="OrthoDB" id="1523900at2"/>
<dbReference type="InterPro" id="IPR003754">
    <property type="entry name" value="4pyrrol_synth_uPrphyn_synth"/>
</dbReference>
<evidence type="ECO:0000313" key="3">
    <source>
        <dbReference type="Proteomes" id="UP000051643"/>
    </source>
</evidence>
<dbReference type="EMBL" id="LKTP01000034">
    <property type="protein sequence ID" value="KRG27770.1"/>
    <property type="molecule type" value="Genomic_DNA"/>
</dbReference>
<gene>
    <name evidence="2" type="ORF">APR42_08420</name>
</gene>
<comment type="caution">
    <text evidence="2">The sequence shown here is derived from an EMBL/GenBank/DDBJ whole genome shotgun (WGS) entry which is preliminary data.</text>
</comment>
<protein>
    <submittedName>
        <fullName evidence="2">Uroporphyrinogen-III synthase</fullName>
    </submittedName>
</protein>
<proteinExistence type="predicted"/>
<dbReference type="STRING" id="270918.APR42_08420"/>
<evidence type="ECO:0000313" key="2">
    <source>
        <dbReference type="EMBL" id="KRG27770.1"/>
    </source>
</evidence>
<dbReference type="CDD" id="cd06578">
    <property type="entry name" value="HemD"/>
    <property type="match status" value="1"/>
</dbReference>
<reference evidence="2" key="1">
    <citation type="submission" date="2015-10" db="EMBL/GenBank/DDBJ databases">
        <title>Draft genome sequence of Salegentibacter mishustinae KCTC 12263.</title>
        <authorList>
            <person name="Lin W."/>
            <person name="Zheng Q."/>
        </authorList>
    </citation>
    <scope>NUCLEOTIDE SEQUENCE [LARGE SCALE GENOMIC DNA]</scope>
    <source>
        <strain evidence="2">KCTC 12263</strain>
    </source>
</reference>
<feature type="domain" description="Tetrapyrrole biosynthesis uroporphyrinogen III synthase" evidence="1">
    <location>
        <begin position="41"/>
        <end position="205"/>
    </location>
</feature>
<dbReference type="RefSeq" id="WP_057482443.1">
    <property type="nucleotide sequence ID" value="NZ_BMWR01000004.1"/>
</dbReference>
<organism evidence="2 3">
    <name type="scientific">Salegentibacter mishustinae</name>
    <dbReference type="NCBI Taxonomy" id="270918"/>
    <lineage>
        <taxon>Bacteria</taxon>
        <taxon>Pseudomonadati</taxon>
        <taxon>Bacteroidota</taxon>
        <taxon>Flavobacteriia</taxon>
        <taxon>Flavobacteriales</taxon>
        <taxon>Flavobacteriaceae</taxon>
        <taxon>Salegentibacter</taxon>
    </lineage>
</organism>
<dbReference type="PANTHER" id="PTHR12390">
    <property type="entry name" value="UROPORPHYRINOGEN III SYNTHASE"/>
    <property type="match status" value="1"/>
</dbReference>
<sequence length="220" mass="24629">MKSILSTKKLSNSQKQLFLNSGLSLVEYNAIVTETTNFKLPSEKIENAIFTSKNAVNAVLEKVQLKNCFCVGEKTGELLSDNGFHIQEIADYGKDLAEIITKKYAAEEFTFFCGNKRRDELPEILQKENVQFNEIEVYKTSLNQQSFPQEFEGILFFSPSAVQSFTAKNQLKDTTAFCIGNTTAAEAQKHTNNIIIATKPTIENVIVQVVKYFGASSRSI</sequence>
<evidence type="ECO:0000259" key="1">
    <source>
        <dbReference type="Pfam" id="PF02602"/>
    </source>
</evidence>
<dbReference type="SUPFAM" id="SSF69618">
    <property type="entry name" value="HemD-like"/>
    <property type="match status" value="1"/>
</dbReference>
<keyword evidence="3" id="KW-1185">Reference proteome</keyword>
<dbReference type="GO" id="GO:0006780">
    <property type="term" value="P:uroporphyrinogen III biosynthetic process"/>
    <property type="evidence" value="ECO:0007669"/>
    <property type="project" value="InterPro"/>
</dbReference>
<dbReference type="PANTHER" id="PTHR12390:SF0">
    <property type="entry name" value="UROPORPHYRINOGEN-III SYNTHASE"/>
    <property type="match status" value="1"/>
</dbReference>
<dbReference type="Gene3D" id="3.40.50.10090">
    <property type="match status" value="2"/>
</dbReference>